<feature type="transmembrane region" description="Helical" evidence="6">
    <location>
        <begin position="188"/>
        <end position="206"/>
    </location>
</feature>
<keyword evidence="3 6" id="KW-0812">Transmembrane</keyword>
<feature type="transmembrane region" description="Helical" evidence="6">
    <location>
        <begin position="135"/>
        <end position="154"/>
    </location>
</feature>
<dbReference type="EMBL" id="SWKR01000002">
    <property type="protein sequence ID" value="TKD50692.1"/>
    <property type="molecule type" value="Genomic_DNA"/>
</dbReference>
<protein>
    <submittedName>
        <fullName evidence="7">Lysoplasmalogenase</fullName>
    </submittedName>
</protein>
<organism evidence="7 8">
    <name type="scientific">Sphingomonas baiyangensis</name>
    <dbReference type="NCBI Taxonomy" id="2572576"/>
    <lineage>
        <taxon>Bacteria</taxon>
        <taxon>Pseudomonadati</taxon>
        <taxon>Pseudomonadota</taxon>
        <taxon>Alphaproteobacteria</taxon>
        <taxon>Sphingomonadales</taxon>
        <taxon>Sphingomonadaceae</taxon>
        <taxon>Sphingomonas</taxon>
    </lineage>
</organism>
<feature type="transmembrane region" description="Helical" evidence="6">
    <location>
        <begin position="113"/>
        <end position="129"/>
    </location>
</feature>
<gene>
    <name evidence="7" type="ORF">FBR43_07855</name>
</gene>
<dbReference type="Proteomes" id="UP000309138">
    <property type="component" value="Unassembled WGS sequence"/>
</dbReference>
<dbReference type="Pfam" id="PF07947">
    <property type="entry name" value="YhhN"/>
    <property type="match status" value="1"/>
</dbReference>
<dbReference type="AlphaFoldDB" id="A0A4U1L263"/>
<reference evidence="7 8" key="1">
    <citation type="submission" date="2019-04" db="EMBL/GenBank/DDBJ databases">
        <authorList>
            <person name="Yang Y."/>
            <person name="Wei D."/>
        </authorList>
    </citation>
    <scope>NUCLEOTIDE SEQUENCE [LARGE SCALE GENOMIC DNA]</scope>
    <source>
        <strain evidence="7 8">L-1-4w-11</strain>
    </source>
</reference>
<comment type="similarity">
    <text evidence="2">Belongs to the TMEM86 family.</text>
</comment>
<comment type="caution">
    <text evidence="7">The sequence shown here is derived from an EMBL/GenBank/DDBJ whole genome shotgun (WGS) entry which is preliminary data.</text>
</comment>
<dbReference type="PANTHER" id="PTHR31885:SF6">
    <property type="entry name" value="GH04784P"/>
    <property type="match status" value="1"/>
</dbReference>
<proteinExistence type="inferred from homology"/>
<keyword evidence="8" id="KW-1185">Reference proteome</keyword>
<feature type="transmembrane region" description="Helical" evidence="6">
    <location>
        <begin position="161"/>
        <end position="182"/>
    </location>
</feature>
<accession>A0A4U1L263</accession>
<evidence type="ECO:0000313" key="7">
    <source>
        <dbReference type="EMBL" id="TKD50692.1"/>
    </source>
</evidence>
<feature type="transmembrane region" description="Helical" evidence="6">
    <location>
        <begin position="9"/>
        <end position="27"/>
    </location>
</feature>
<feature type="transmembrane region" description="Helical" evidence="6">
    <location>
        <begin position="33"/>
        <end position="51"/>
    </location>
</feature>
<evidence type="ECO:0000313" key="8">
    <source>
        <dbReference type="Proteomes" id="UP000309138"/>
    </source>
</evidence>
<evidence type="ECO:0000256" key="3">
    <source>
        <dbReference type="ARBA" id="ARBA00022692"/>
    </source>
</evidence>
<dbReference type="PANTHER" id="PTHR31885">
    <property type="entry name" value="GH04784P"/>
    <property type="match status" value="1"/>
</dbReference>
<feature type="transmembrane region" description="Helical" evidence="6">
    <location>
        <begin position="82"/>
        <end position="101"/>
    </location>
</feature>
<sequence length="220" mass="22700">MDKSGDGGAGLYWAAVAIGASYSLAAWAEIDGWAVIAWKGAGVGLLALWAARRATSRDGWILAAMLALGATGDVLLDAIGFVAGGIAFALGHLLAIALFARHRRPSISASQRLLGWLLPFGTTATAALLTRDALVVLYAAILGSMAGLAWTSAFARYRVGLGAVLFVASDLLIFARGGALAQSALPTLLVWPLYLAAQALIARGVVDRLAIGRTATISVR</sequence>
<evidence type="ECO:0000256" key="4">
    <source>
        <dbReference type="ARBA" id="ARBA00022989"/>
    </source>
</evidence>
<comment type="subcellular location">
    <subcellularLocation>
        <location evidence="1">Membrane</location>
        <topology evidence="1">Multi-pass membrane protein</topology>
    </subcellularLocation>
</comment>
<evidence type="ECO:0000256" key="6">
    <source>
        <dbReference type="SAM" id="Phobius"/>
    </source>
</evidence>
<dbReference type="OrthoDB" id="7390032at2"/>
<dbReference type="InterPro" id="IPR012506">
    <property type="entry name" value="TMEM86B-like"/>
</dbReference>
<keyword evidence="5 6" id="KW-0472">Membrane</keyword>
<name>A0A4U1L263_9SPHN</name>
<evidence type="ECO:0000256" key="2">
    <source>
        <dbReference type="ARBA" id="ARBA00007375"/>
    </source>
</evidence>
<keyword evidence="4 6" id="KW-1133">Transmembrane helix</keyword>
<evidence type="ECO:0000256" key="1">
    <source>
        <dbReference type="ARBA" id="ARBA00004141"/>
    </source>
</evidence>
<dbReference type="RefSeq" id="WP_136942636.1">
    <property type="nucleotide sequence ID" value="NZ_SWKR01000002.1"/>
</dbReference>
<dbReference type="GO" id="GO:0016020">
    <property type="term" value="C:membrane"/>
    <property type="evidence" value="ECO:0007669"/>
    <property type="project" value="UniProtKB-SubCell"/>
</dbReference>
<evidence type="ECO:0000256" key="5">
    <source>
        <dbReference type="ARBA" id="ARBA00023136"/>
    </source>
</evidence>
<dbReference type="GO" id="GO:0016787">
    <property type="term" value="F:hydrolase activity"/>
    <property type="evidence" value="ECO:0007669"/>
    <property type="project" value="TreeGrafter"/>
</dbReference>